<protein>
    <recommendedName>
        <fullName evidence="1">RNA polymerase sigma factor</fullName>
    </recommendedName>
</protein>
<dbReference type="InterPro" id="IPR000838">
    <property type="entry name" value="RNA_pol_sigma70_ECF_CS"/>
</dbReference>
<dbReference type="NCBIfam" id="TIGR02937">
    <property type="entry name" value="sigma70-ECF"/>
    <property type="match status" value="1"/>
</dbReference>
<feature type="domain" description="RNA polymerase sigma-70 region 2" evidence="5">
    <location>
        <begin position="24"/>
        <end position="89"/>
    </location>
</feature>
<evidence type="ECO:0000256" key="2">
    <source>
        <dbReference type="SAM" id="MobiDB-lite"/>
    </source>
</evidence>
<dbReference type="CDD" id="cd05379">
    <property type="entry name" value="CAP_bacterial"/>
    <property type="match status" value="1"/>
</dbReference>
<dbReference type="InterPro" id="IPR013325">
    <property type="entry name" value="RNA_pol_sigma_r2"/>
</dbReference>
<feature type="region of interest" description="Disordered" evidence="2">
    <location>
        <begin position="272"/>
        <end position="332"/>
    </location>
</feature>
<name>A0ABV5PF81_STRCM</name>
<keyword evidence="3" id="KW-1133">Transmembrane helix</keyword>
<dbReference type="Pfam" id="PF00188">
    <property type="entry name" value="CAP"/>
    <property type="match status" value="1"/>
</dbReference>
<dbReference type="EMBL" id="JBHMCR010000009">
    <property type="protein sequence ID" value="MFB9521868.1"/>
    <property type="molecule type" value="Genomic_DNA"/>
</dbReference>
<evidence type="ECO:0000256" key="3">
    <source>
        <dbReference type="SAM" id="Phobius"/>
    </source>
</evidence>
<dbReference type="Proteomes" id="UP001589718">
    <property type="component" value="Unassembled WGS sequence"/>
</dbReference>
<dbReference type="Gene3D" id="1.10.1740.10">
    <property type="match status" value="1"/>
</dbReference>
<sequence length="568" mass="59637">MNREHGVARVLAAQSGDPQAQDALVAAYLPLVYNIVGRALNGHADVDDVVQETMLRALDGLPSLRIPEGFRSWLVAIAMNEVRRHWQRGQTDAVPVSEERELADPAADFVGLTLVRMGLSGQRKETVEATRWLDSDDRALLSLWWLEAAGELTRAEVATALDLPPDHTAVRVQRMKAQLEASRVVVRAVAAVPSCGTLREVLGPWDGVPSALWRKRISRHAKECAACSGHRTGLVPAEGLLAGFGLVPVAAALAAAVSAAVRRGSGGIAPVAHARDVPPYSQDPLHGTQADTSQHGTQEHDLSYGDAAENQQSTTPHGPSRSQLRQRRTRRKRQVIGSAALLALLGGGFGVYQIFSGGGSGGGGGSTSVADAARTGGPALPSSPAPSATAPVPTPTPSASAARTATPKPTRSAATKPPKPPTRTPSKAAPPPRPPRTDKPAPPAPPAGPAQEVVRLLNEERAKAGCPAVRGNALLDTAAQRHSADMVARGYFDHTSPDGDGPGERVTAAGYKWSTYGENIAAGQRTPAAVMKAWMNSSGHRANILNCAFKEVGIGVADHRWTQVFGAR</sequence>
<dbReference type="Pfam" id="PF04542">
    <property type="entry name" value="Sigma70_r2"/>
    <property type="match status" value="1"/>
</dbReference>
<evidence type="ECO:0000256" key="1">
    <source>
        <dbReference type="RuleBase" id="RU000716"/>
    </source>
</evidence>
<feature type="compositionally biased region" description="Low complexity" evidence="2">
    <location>
        <begin position="378"/>
        <end position="416"/>
    </location>
</feature>
<comment type="similarity">
    <text evidence="1">Belongs to the sigma-70 factor family. ECF subfamily.</text>
</comment>
<keyword evidence="1" id="KW-0805">Transcription regulation</keyword>
<organism evidence="6 7">
    <name type="scientific">Streptomyces cremeus</name>
    <dbReference type="NCBI Taxonomy" id="66881"/>
    <lineage>
        <taxon>Bacteria</taxon>
        <taxon>Bacillati</taxon>
        <taxon>Actinomycetota</taxon>
        <taxon>Actinomycetes</taxon>
        <taxon>Kitasatosporales</taxon>
        <taxon>Streptomycetaceae</taxon>
        <taxon>Streptomyces</taxon>
    </lineage>
</organism>
<feature type="domain" description="SCP" evidence="4">
    <location>
        <begin position="455"/>
        <end position="560"/>
    </location>
</feature>
<proteinExistence type="inferred from homology"/>
<feature type="region of interest" description="Disordered" evidence="2">
    <location>
        <begin position="360"/>
        <end position="449"/>
    </location>
</feature>
<evidence type="ECO:0000259" key="5">
    <source>
        <dbReference type="Pfam" id="PF04542"/>
    </source>
</evidence>
<dbReference type="PROSITE" id="PS01063">
    <property type="entry name" value="SIGMA70_ECF"/>
    <property type="match status" value="1"/>
</dbReference>
<dbReference type="RefSeq" id="WP_345228623.1">
    <property type="nucleotide sequence ID" value="NZ_BAAAXE010000015.1"/>
</dbReference>
<evidence type="ECO:0000313" key="7">
    <source>
        <dbReference type="Proteomes" id="UP001589718"/>
    </source>
</evidence>
<evidence type="ECO:0000313" key="6">
    <source>
        <dbReference type="EMBL" id="MFB9521868.1"/>
    </source>
</evidence>
<dbReference type="Gene3D" id="3.40.33.10">
    <property type="entry name" value="CAP"/>
    <property type="match status" value="1"/>
</dbReference>
<keyword evidence="1" id="KW-0804">Transcription</keyword>
<dbReference type="InterPro" id="IPR014284">
    <property type="entry name" value="RNA_pol_sigma-70_dom"/>
</dbReference>
<accession>A0ABV5PF81</accession>
<gene>
    <name evidence="6" type="ORF">ACFFTU_18140</name>
</gene>
<keyword evidence="7" id="KW-1185">Reference proteome</keyword>
<keyword evidence="3" id="KW-0472">Membrane</keyword>
<dbReference type="InterPro" id="IPR014044">
    <property type="entry name" value="CAP_dom"/>
</dbReference>
<keyword evidence="1" id="KW-0238">DNA-binding</keyword>
<dbReference type="SUPFAM" id="SSF55797">
    <property type="entry name" value="PR-1-like"/>
    <property type="match status" value="1"/>
</dbReference>
<dbReference type="InterPro" id="IPR007627">
    <property type="entry name" value="RNA_pol_sigma70_r2"/>
</dbReference>
<reference evidence="6 7" key="1">
    <citation type="submission" date="2024-09" db="EMBL/GenBank/DDBJ databases">
        <authorList>
            <person name="Sun Q."/>
            <person name="Mori K."/>
        </authorList>
    </citation>
    <scope>NUCLEOTIDE SEQUENCE [LARGE SCALE GENOMIC DNA]</scope>
    <source>
        <strain evidence="6 7">JCM 4362</strain>
    </source>
</reference>
<feature type="compositionally biased region" description="Pro residues" evidence="2">
    <location>
        <begin position="417"/>
        <end position="448"/>
    </location>
</feature>
<keyword evidence="3" id="KW-0812">Transmembrane</keyword>
<dbReference type="SUPFAM" id="SSF88946">
    <property type="entry name" value="Sigma2 domain of RNA polymerase sigma factors"/>
    <property type="match status" value="1"/>
</dbReference>
<evidence type="ECO:0000259" key="4">
    <source>
        <dbReference type="Pfam" id="PF00188"/>
    </source>
</evidence>
<dbReference type="InterPro" id="IPR035940">
    <property type="entry name" value="CAP_sf"/>
</dbReference>
<keyword evidence="1" id="KW-0731">Sigma factor</keyword>
<dbReference type="PANTHER" id="PTHR31157">
    <property type="entry name" value="SCP DOMAIN-CONTAINING PROTEIN"/>
    <property type="match status" value="1"/>
</dbReference>
<comment type="caution">
    <text evidence="6">The sequence shown here is derived from an EMBL/GenBank/DDBJ whole genome shotgun (WGS) entry which is preliminary data.</text>
</comment>
<dbReference type="PANTHER" id="PTHR31157:SF1">
    <property type="entry name" value="SCP DOMAIN-CONTAINING PROTEIN"/>
    <property type="match status" value="1"/>
</dbReference>
<feature type="transmembrane region" description="Helical" evidence="3">
    <location>
        <begin position="240"/>
        <end position="261"/>
    </location>
</feature>
<feature type="transmembrane region" description="Helical" evidence="3">
    <location>
        <begin position="335"/>
        <end position="355"/>
    </location>
</feature>